<protein>
    <submittedName>
        <fullName evidence="2">Uncharacterized protein</fullName>
    </submittedName>
</protein>
<evidence type="ECO:0000313" key="2">
    <source>
        <dbReference type="EMBL" id="CAH2019385.1"/>
    </source>
</evidence>
<proteinExistence type="predicted"/>
<keyword evidence="3" id="KW-1185">Reference proteome</keyword>
<feature type="region of interest" description="Disordered" evidence="1">
    <location>
        <begin position="40"/>
        <end position="82"/>
    </location>
</feature>
<name>A0A9P0QFX4_ACAOB</name>
<evidence type="ECO:0000256" key="1">
    <source>
        <dbReference type="SAM" id="MobiDB-lite"/>
    </source>
</evidence>
<accession>A0A9P0QFX4</accession>
<gene>
    <name evidence="2" type="ORF">ACAOBT_LOCUS37104</name>
</gene>
<dbReference type="Proteomes" id="UP001152888">
    <property type="component" value="Unassembled WGS sequence"/>
</dbReference>
<feature type="compositionally biased region" description="Polar residues" evidence="1">
    <location>
        <begin position="40"/>
        <end position="69"/>
    </location>
</feature>
<dbReference type="EMBL" id="CAKOFQ010010213">
    <property type="protein sequence ID" value="CAH2019385.1"/>
    <property type="molecule type" value="Genomic_DNA"/>
</dbReference>
<evidence type="ECO:0000313" key="3">
    <source>
        <dbReference type="Proteomes" id="UP001152888"/>
    </source>
</evidence>
<dbReference type="AlphaFoldDB" id="A0A9P0QFX4"/>
<reference evidence="2" key="1">
    <citation type="submission" date="2022-03" db="EMBL/GenBank/DDBJ databases">
        <authorList>
            <person name="Sayadi A."/>
        </authorList>
    </citation>
    <scope>NUCLEOTIDE SEQUENCE</scope>
</reference>
<organism evidence="2 3">
    <name type="scientific">Acanthoscelides obtectus</name>
    <name type="common">Bean weevil</name>
    <name type="synonym">Bruchus obtectus</name>
    <dbReference type="NCBI Taxonomy" id="200917"/>
    <lineage>
        <taxon>Eukaryota</taxon>
        <taxon>Metazoa</taxon>
        <taxon>Ecdysozoa</taxon>
        <taxon>Arthropoda</taxon>
        <taxon>Hexapoda</taxon>
        <taxon>Insecta</taxon>
        <taxon>Pterygota</taxon>
        <taxon>Neoptera</taxon>
        <taxon>Endopterygota</taxon>
        <taxon>Coleoptera</taxon>
        <taxon>Polyphaga</taxon>
        <taxon>Cucujiformia</taxon>
        <taxon>Chrysomeloidea</taxon>
        <taxon>Chrysomelidae</taxon>
        <taxon>Bruchinae</taxon>
        <taxon>Bruchini</taxon>
        <taxon>Acanthoscelides</taxon>
    </lineage>
</organism>
<comment type="caution">
    <text evidence="2">The sequence shown here is derived from an EMBL/GenBank/DDBJ whole genome shotgun (WGS) entry which is preliminary data.</text>
</comment>
<sequence>MQIADTSFITFSGHNSIGSLNILNLFASNQTHFLPLVELSTNSPTNSEPANNENWNQQFRKTPTPSLNLNEPLKNERRKMKL</sequence>